<dbReference type="Proteomes" id="UP000202031">
    <property type="component" value="Chromosome"/>
</dbReference>
<feature type="domain" description="RNase H type-2" evidence="13">
    <location>
        <begin position="2"/>
        <end position="187"/>
    </location>
</feature>
<evidence type="ECO:0000256" key="6">
    <source>
        <dbReference type="ARBA" id="ARBA00022722"/>
    </source>
</evidence>
<evidence type="ECO:0000259" key="13">
    <source>
        <dbReference type="PROSITE" id="PS51975"/>
    </source>
</evidence>
<comment type="catalytic activity">
    <reaction evidence="1 11 12">
        <text>Endonucleolytic cleavage to 5'-phosphomonoester.</text>
        <dbReference type="EC" id="3.1.26.4"/>
    </reaction>
</comment>
<evidence type="ECO:0000256" key="11">
    <source>
        <dbReference type="PROSITE-ProRule" id="PRU01319"/>
    </source>
</evidence>
<keyword evidence="10" id="KW-0464">Manganese</keyword>
<comment type="similarity">
    <text evidence="4">Belongs to the RNase HII family. RnhC subfamily.</text>
</comment>
<dbReference type="GO" id="GO:0046872">
    <property type="term" value="F:metal ion binding"/>
    <property type="evidence" value="ECO:0007669"/>
    <property type="project" value="UniProtKB-KW"/>
</dbReference>
<evidence type="ECO:0000313" key="14">
    <source>
        <dbReference type="EMBL" id="ARQ96869.1"/>
    </source>
</evidence>
<evidence type="ECO:0000256" key="3">
    <source>
        <dbReference type="ARBA" id="ARBA00004496"/>
    </source>
</evidence>
<dbReference type="GO" id="GO:0005737">
    <property type="term" value="C:cytoplasm"/>
    <property type="evidence" value="ECO:0007669"/>
    <property type="project" value="UniProtKB-SubCell"/>
</dbReference>
<comment type="subcellular location">
    <subcellularLocation>
        <location evidence="3">Cytoplasm</location>
    </subcellularLocation>
</comment>
<protein>
    <recommendedName>
        <fullName evidence="12">Ribonuclease</fullName>
        <ecNumber evidence="12">3.1.26.4</ecNumber>
    </recommendedName>
</protein>
<dbReference type="EC" id="3.1.26.4" evidence="12"/>
<evidence type="ECO:0000256" key="9">
    <source>
        <dbReference type="ARBA" id="ARBA00022801"/>
    </source>
</evidence>
<proteinExistence type="inferred from homology"/>
<keyword evidence="9 11" id="KW-0378">Hydrolase</keyword>
<dbReference type="PROSITE" id="PS51975">
    <property type="entry name" value="RNASE_H_2"/>
    <property type="match status" value="1"/>
</dbReference>
<comment type="function">
    <text evidence="2 12">Endonuclease that specifically degrades the RNA of RNA-DNA hybrids.</text>
</comment>
<dbReference type="InterPro" id="IPR036397">
    <property type="entry name" value="RNaseH_sf"/>
</dbReference>
<feature type="binding site" evidence="11">
    <location>
        <position position="8"/>
    </location>
    <ligand>
        <name>a divalent metal cation</name>
        <dbReference type="ChEBI" id="CHEBI:60240"/>
    </ligand>
</feature>
<evidence type="ECO:0000256" key="8">
    <source>
        <dbReference type="ARBA" id="ARBA00022759"/>
    </source>
</evidence>
<dbReference type="CDD" id="cd07182">
    <property type="entry name" value="RNase_HII_bacteria_HII_like"/>
    <property type="match status" value="1"/>
</dbReference>
<reference evidence="15" key="1">
    <citation type="journal article" date="2017" name="Genome Biol. Evol.">
        <title>Comparative Genomic Analysis Identifies a Campylobacter Clade Deficient in Selenium Metabolism.</title>
        <authorList>
            <person name="Miller W.G."/>
            <person name="Yee E."/>
            <person name="Lopes B.S."/>
            <person name="Chapman M.H."/>
            <person name="Huynh S."/>
            <person name="Bono J.L."/>
            <person name="Parker C.T."/>
            <person name="Strachan N.J.C."/>
            <person name="Forbes K.J."/>
        </authorList>
    </citation>
    <scope>NUCLEOTIDE SEQUENCE [LARGE SCALE GENOMIC DNA]</scope>
    <source>
        <strain evidence="15">NCTC 13004</strain>
    </source>
</reference>
<keyword evidence="8 11" id="KW-0255">Endonuclease</keyword>
<sequence length="189" mass="21054">MPSICGVDEAGRGALAGELVVCGCAFKADVSELGLTDSKKLTPKKREQIYQNLILKSNFITIYFNNKIIDQIGLSECLRAALRVVKFHFKDHLIIYDGNCDYGIKGISTMIKADAKIPQVSAASIIAKVSRDRQMRSFDSLYPNFGYAKHKGYGVKAHIEALRRFGSNDLTRLSFKPKALESSLFRDEI</sequence>
<dbReference type="SUPFAM" id="SSF53098">
    <property type="entry name" value="Ribonuclease H-like"/>
    <property type="match status" value="1"/>
</dbReference>
<dbReference type="EMBL" id="CP015578">
    <property type="protein sequence ID" value="ARQ96869.1"/>
    <property type="molecule type" value="Genomic_DNA"/>
</dbReference>
<dbReference type="Gene3D" id="3.30.420.10">
    <property type="entry name" value="Ribonuclease H-like superfamily/Ribonuclease H"/>
    <property type="match status" value="1"/>
</dbReference>
<dbReference type="GO" id="GO:0003723">
    <property type="term" value="F:RNA binding"/>
    <property type="evidence" value="ECO:0007669"/>
    <property type="project" value="UniProtKB-UniRule"/>
</dbReference>
<dbReference type="GO" id="GO:0004523">
    <property type="term" value="F:RNA-DNA hybrid ribonuclease activity"/>
    <property type="evidence" value="ECO:0007669"/>
    <property type="project" value="UniProtKB-UniRule"/>
</dbReference>
<dbReference type="PANTHER" id="PTHR10954:SF23">
    <property type="entry name" value="RIBONUCLEASE"/>
    <property type="match status" value="1"/>
</dbReference>
<dbReference type="AlphaFoldDB" id="A0A1X9SKW6"/>
<evidence type="ECO:0000256" key="7">
    <source>
        <dbReference type="ARBA" id="ARBA00022723"/>
    </source>
</evidence>
<dbReference type="InterPro" id="IPR001352">
    <property type="entry name" value="RNase_HII/HIII"/>
</dbReference>
<dbReference type="InterPro" id="IPR022898">
    <property type="entry name" value="RNase_HII"/>
</dbReference>
<dbReference type="GO" id="GO:0043137">
    <property type="term" value="P:DNA replication, removal of RNA primer"/>
    <property type="evidence" value="ECO:0007669"/>
    <property type="project" value="TreeGrafter"/>
</dbReference>
<dbReference type="GO" id="GO:0032299">
    <property type="term" value="C:ribonuclease H2 complex"/>
    <property type="evidence" value="ECO:0007669"/>
    <property type="project" value="TreeGrafter"/>
</dbReference>
<organism evidence="14 15">
    <name type="scientific">Campylobacter lanienae NCTC 13004</name>
    <dbReference type="NCBI Taxonomy" id="1031753"/>
    <lineage>
        <taxon>Bacteria</taxon>
        <taxon>Pseudomonadati</taxon>
        <taxon>Campylobacterota</taxon>
        <taxon>Epsilonproteobacteria</taxon>
        <taxon>Campylobacterales</taxon>
        <taxon>Campylobacteraceae</taxon>
        <taxon>Campylobacter</taxon>
    </lineage>
</organism>
<evidence type="ECO:0000256" key="5">
    <source>
        <dbReference type="ARBA" id="ARBA00022490"/>
    </source>
</evidence>
<accession>A0A1X9SKW6</accession>
<dbReference type="InterPro" id="IPR012337">
    <property type="entry name" value="RNaseH-like_sf"/>
</dbReference>
<keyword evidence="5" id="KW-0963">Cytoplasm</keyword>
<dbReference type="RefSeq" id="WP_100590298.1">
    <property type="nucleotide sequence ID" value="NZ_CP015578.1"/>
</dbReference>
<evidence type="ECO:0000256" key="2">
    <source>
        <dbReference type="ARBA" id="ARBA00004065"/>
    </source>
</evidence>
<comment type="cofactor">
    <cofactor evidence="11">
        <name>Mn(2+)</name>
        <dbReference type="ChEBI" id="CHEBI:29035"/>
    </cofactor>
    <cofactor evidence="11">
        <name>Mg(2+)</name>
        <dbReference type="ChEBI" id="CHEBI:18420"/>
    </cofactor>
    <text evidence="11">Manganese or magnesium. Binds 1 divalent metal ion per monomer in the absence of substrate. May bind a second metal ion after substrate binding.</text>
</comment>
<evidence type="ECO:0000256" key="10">
    <source>
        <dbReference type="ARBA" id="ARBA00023211"/>
    </source>
</evidence>
<dbReference type="InterPro" id="IPR024567">
    <property type="entry name" value="RNase_HII/HIII_dom"/>
</dbReference>
<evidence type="ECO:0000256" key="12">
    <source>
        <dbReference type="RuleBase" id="RU003515"/>
    </source>
</evidence>
<dbReference type="PANTHER" id="PTHR10954">
    <property type="entry name" value="RIBONUCLEASE H2 SUBUNIT A"/>
    <property type="match status" value="1"/>
</dbReference>
<dbReference type="Pfam" id="PF01351">
    <property type="entry name" value="RNase_HII"/>
    <property type="match status" value="1"/>
</dbReference>
<dbReference type="NCBIfam" id="NF000595">
    <property type="entry name" value="PRK00015.1-3"/>
    <property type="match status" value="1"/>
</dbReference>
<evidence type="ECO:0000256" key="1">
    <source>
        <dbReference type="ARBA" id="ARBA00000077"/>
    </source>
</evidence>
<dbReference type="KEGG" id="clx:CLAN_0085"/>
<evidence type="ECO:0000256" key="4">
    <source>
        <dbReference type="ARBA" id="ARBA00008378"/>
    </source>
</evidence>
<keyword evidence="6 11" id="KW-0540">Nuclease</keyword>
<dbReference type="GO" id="GO:0006298">
    <property type="term" value="P:mismatch repair"/>
    <property type="evidence" value="ECO:0007669"/>
    <property type="project" value="TreeGrafter"/>
</dbReference>
<gene>
    <name evidence="14" type="primary">rnhB</name>
    <name evidence="14" type="ORF">CLAN_0085</name>
</gene>
<feature type="binding site" evidence="11">
    <location>
        <position position="9"/>
    </location>
    <ligand>
        <name>a divalent metal cation</name>
        <dbReference type="ChEBI" id="CHEBI:60240"/>
    </ligand>
</feature>
<keyword evidence="7 11" id="KW-0479">Metal-binding</keyword>
<name>A0A1X9SKW6_9BACT</name>
<dbReference type="GeneID" id="46920558"/>
<feature type="binding site" evidence="11">
    <location>
        <position position="97"/>
    </location>
    <ligand>
        <name>a divalent metal cation</name>
        <dbReference type="ChEBI" id="CHEBI:60240"/>
    </ligand>
</feature>
<evidence type="ECO:0000313" key="15">
    <source>
        <dbReference type="Proteomes" id="UP000202031"/>
    </source>
</evidence>